<feature type="region of interest" description="Disordered" evidence="1">
    <location>
        <begin position="141"/>
        <end position="176"/>
    </location>
</feature>
<organism evidence="3 4">
    <name type="scientific">Diabrotica virgifera virgifera</name>
    <name type="common">western corn rootworm</name>
    <dbReference type="NCBI Taxonomy" id="50390"/>
    <lineage>
        <taxon>Eukaryota</taxon>
        <taxon>Metazoa</taxon>
        <taxon>Ecdysozoa</taxon>
        <taxon>Arthropoda</taxon>
        <taxon>Hexapoda</taxon>
        <taxon>Insecta</taxon>
        <taxon>Pterygota</taxon>
        <taxon>Neoptera</taxon>
        <taxon>Endopterygota</taxon>
        <taxon>Coleoptera</taxon>
        <taxon>Polyphaga</taxon>
        <taxon>Cucujiformia</taxon>
        <taxon>Chrysomeloidea</taxon>
        <taxon>Chrysomelidae</taxon>
        <taxon>Galerucinae</taxon>
        <taxon>Diabroticina</taxon>
        <taxon>Diabroticites</taxon>
        <taxon>Diabrotica</taxon>
    </lineage>
</organism>
<feature type="domain" description="PiggyBac transposable element-derived protein" evidence="2">
    <location>
        <begin position="210"/>
        <end position="566"/>
    </location>
</feature>
<accession>A0ABM5L8F4</accession>
<dbReference type="RefSeq" id="XP_050518714.1">
    <property type="nucleotide sequence ID" value="XM_050662757.1"/>
</dbReference>
<dbReference type="InterPro" id="IPR029526">
    <property type="entry name" value="PGBD"/>
</dbReference>
<name>A0ABM5L8F4_DIAVI</name>
<evidence type="ECO:0000259" key="2">
    <source>
        <dbReference type="Pfam" id="PF13843"/>
    </source>
</evidence>
<proteinExistence type="predicted"/>
<evidence type="ECO:0000313" key="3">
    <source>
        <dbReference type="EnsemblMetazoa" id="XP_050518714.1"/>
    </source>
</evidence>
<feature type="compositionally biased region" description="Acidic residues" evidence="1">
    <location>
        <begin position="157"/>
        <end position="169"/>
    </location>
</feature>
<sequence length="602" mass="69705">MECSGNLKDADTINQLLPASRTEEDYLNECVKMKVKPELEECKFESNNMEVPILNQSLVEDIKLESQILKHETIDPVYLSSTMQDIKVEIKEETEELDVPIDHNDEKKIMENEPGPPKKVKCDSEKHHKLTEAELLAALDESDEEIDPFYDPSDPLYDSDSDIESEEDSTVSSDMGNIAPNDWSFTEIPNQSLPFTKTAGFLVDVNSAEPFDYFQLLATDDFFNMLCEKANKYPIDVIAQDSGSKSRITSWYDVNVTEMKIFLGLLFHMGSIRMDRMNDYWEINNLVWFPSFISWFPSFMSCNRFLLIFRSLQFEDTGLELRDFGKIMPLINYYNNRMMQIYYPNRELCINESMSLWKGRVKFPYYIKKRLQFGLKLYILCEASGTVLKLLLVDARCEDPSLSDEKHAEQVVLNLLEEQLDNGHSVFIDNLYSSLKLAEELLLRKTYVTGILRCKTRKGKPEAVVKTKLKKGGLVVQYNSQGICIIKWRDFGQVTAISSEFNASMNTVVSKRGREKKTPVMLDKHDEFTAGVDYCDQVMSYYPCENDLVVWYKKVAIHIFQIMMLTSYYLYKKGNPNSKMIFYDYRLHIIKKLIGLTPPEPL</sequence>
<dbReference type="EnsemblMetazoa" id="XM_050662757.1">
    <property type="protein sequence ID" value="XP_050518714.1"/>
    <property type="gene ID" value="LOC126892904"/>
</dbReference>
<reference evidence="3" key="1">
    <citation type="submission" date="2025-05" db="UniProtKB">
        <authorList>
            <consortium name="EnsemblMetazoa"/>
        </authorList>
    </citation>
    <scope>IDENTIFICATION</scope>
</reference>
<protein>
    <recommendedName>
        <fullName evidence="2">PiggyBac transposable element-derived protein domain-containing protein</fullName>
    </recommendedName>
</protein>
<keyword evidence="4" id="KW-1185">Reference proteome</keyword>
<dbReference type="Proteomes" id="UP001652700">
    <property type="component" value="Unplaced"/>
</dbReference>
<evidence type="ECO:0000256" key="1">
    <source>
        <dbReference type="SAM" id="MobiDB-lite"/>
    </source>
</evidence>
<dbReference type="PANTHER" id="PTHR46599">
    <property type="entry name" value="PIGGYBAC TRANSPOSABLE ELEMENT-DERIVED PROTEIN 4"/>
    <property type="match status" value="1"/>
</dbReference>
<dbReference type="GeneID" id="126892904"/>
<evidence type="ECO:0000313" key="4">
    <source>
        <dbReference type="Proteomes" id="UP001652700"/>
    </source>
</evidence>
<dbReference type="PANTHER" id="PTHR46599:SF3">
    <property type="entry name" value="PIGGYBAC TRANSPOSABLE ELEMENT-DERIVED PROTEIN 4"/>
    <property type="match status" value="1"/>
</dbReference>
<feature type="region of interest" description="Disordered" evidence="1">
    <location>
        <begin position="107"/>
        <end position="126"/>
    </location>
</feature>
<dbReference type="Pfam" id="PF13843">
    <property type="entry name" value="DDE_Tnp_1_7"/>
    <property type="match status" value="1"/>
</dbReference>